<feature type="active site" description="Proton donor" evidence="8">
    <location>
        <position position="76"/>
    </location>
</feature>
<comment type="catalytic activity">
    <reaction evidence="7 8">
        <text>(2S,6S)-2,6-diaminopimelate = meso-2,6-diaminopimelate</text>
        <dbReference type="Rhea" id="RHEA:15393"/>
        <dbReference type="ChEBI" id="CHEBI:57609"/>
        <dbReference type="ChEBI" id="CHEBI:57791"/>
        <dbReference type="EC" id="5.1.1.7"/>
    </reaction>
</comment>
<dbReference type="RefSeq" id="WP_019958642.1">
    <property type="nucleotide sequence ID" value="NZ_CP091512.1"/>
</dbReference>
<comment type="similarity">
    <text evidence="2 8">Belongs to the diaminopimelate epimerase family.</text>
</comment>
<sequence length="280" mass="30245">MNTLKFTKMHGLGNDFLVVDATKEPISWTAANIQAWANRHTGVGFDQLLVIEPSSNERCDFKYRIFNADGSEVEQCGNGARCFAKYVTEHGLTDKKSVMVETMRGIIVLHVLEDGQITVDMGKPHFAPEEIPYVPSSPTDHDAMAHVLIVGTDTVTISCVNMGNPHAVLLVDDIRKAPVSVLGEAIESHAQFPQKVNVGFAEIVSRDEINLRVFERGVGETQACGTGACAAAVAGIRHGLLNQNVLVNLPGGTLTIQWQEGESVLMTGPAAEVYSGVLTY</sequence>
<feature type="binding site" evidence="8">
    <location>
        <begin position="215"/>
        <end position="216"/>
    </location>
    <ligand>
        <name>substrate</name>
    </ligand>
</feature>
<name>A0ABY4E8H0_VITST</name>
<keyword evidence="6 8" id="KW-0413">Isomerase</keyword>
<evidence type="ECO:0000256" key="5">
    <source>
        <dbReference type="ARBA" id="ARBA00023154"/>
    </source>
</evidence>
<feature type="site" description="Could be important to modulate the pK values of the two catalytic cysteine residues" evidence="8">
    <location>
        <position position="166"/>
    </location>
</feature>
<dbReference type="InterPro" id="IPR018510">
    <property type="entry name" value="DAP_epimerase_AS"/>
</dbReference>
<feature type="binding site" evidence="8">
    <location>
        <position position="47"/>
    </location>
    <ligand>
        <name>substrate</name>
    </ligand>
</feature>
<protein>
    <recommendedName>
        <fullName evidence="3 8">Diaminopimelate epimerase</fullName>
        <shortName evidence="8">DAP epimerase</shortName>
        <ecNumber evidence="3 8">5.1.1.7</ecNumber>
    </recommendedName>
    <alternativeName>
        <fullName evidence="8">PLP-independent amino acid racemase</fullName>
    </alternativeName>
</protein>
<feature type="binding site" evidence="8">
    <location>
        <begin position="225"/>
        <end position="226"/>
    </location>
    <ligand>
        <name>substrate</name>
    </ligand>
</feature>
<feature type="binding site" evidence="8">
    <location>
        <position position="164"/>
    </location>
    <ligand>
        <name>substrate</name>
    </ligand>
</feature>
<dbReference type="PANTHER" id="PTHR31689:SF0">
    <property type="entry name" value="DIAMINOPIMELATE EPIMERASE"/>
    <property type="match status" value="1"/>
</dbReference>
<dbReference type="Pfam" id="PF01678">
    <property type="entry name" value="DAP_epimerase"/>
    <property type="match status" value="2"/>
</dbReference>
<dbReference type="PROSITE" id="PS01326">
    <property type="entry name" value="DAP_EPIMERASE"/>
    <property type="match status" value="1"/>
</dbReference>
<evidence type="ECO:0000313" key="10">
    <source>
        <dbReference type="EMBL" id="UOO91757.1"/>
    </source>
</evidence>
<feature type="binding site" evidence="8">
    <location>
        <position position="197"/>
    </location>
    <ligand>
        <name>substrate</name>
    </ligand>
</feature>
<dbReference type="EMBL" id="CP091512">
    <property type="protein sequence ID" value="UOO91757.1"/>
    <property type="molecule type" value="Genomic_DNA"/>
</dbReference>
<comment type="subunit">
    <text evidence="8">Homodimer.</text>
</comment>
<evidence type="ECO:0000256" key="4">
    <source>
        <dbReference type="ARBA" id="ARBA00022605"/>
    </source>
</evidence>
<evidence type="ECO:0000256" key="2">
    <source>
        <dbReference type="ARBA" id="ARBA00010219"/>
    </source>
</evidence>
<dbReference type="SUPFAM" id="SSF54506">
    <property type="entry name" value="Diaminopimelate epimerase-like"/>
    <property type="match status" value="1"/>
</dbReference>
<keyword evidence="11" id="KW-1185">Reference proteome</keyword>
<accession>A0ABY4E8H0</accession>
<dbReference type="Proteomes" id="UP000832034">
    <property type="component" value="Chromosome"/>
</dbReference>
<keyword evidence="5 8" id="KW-0457">Lysine biosynthesis</keyword>
<reference evidence="10" key="1">
    <citation type="submission" date="2021-12" db="EMBL/GenBank/DDBJ databases">
        <authorList>
            <person name="Veyrier F.J."/>
        </authorList>
    </citation>
    <scope>NUCLEOTIDE SEQUENCE</scope>
    <source>
        <strain evidence="10">SAG 1488-6</strain>
    </source>
</reference>
<comment type="subcellular location">
    <subcellularLocation>
        <location evidence="8">Cytoplasm</location>
    </subcellularLocation>
</comment>
<dbReference type="PANTHER" id="PTHR31689">
    <property type="entry name" value="DIAMINOPIMELATE EPIMERASE, CHLOROPLASTIC"/>
    <property type="match status" value="1"/>
</dbReference>
<dbReference type="NCBIfam" id="TIGR00652">
    <property type="entry name" value="DapF"/>
    <property type="match status" value="1"/>
</dbReference>
<organism evidence="10 11">
    <name type="scientific">Vitreoscilla stercoraria</name>
    <dbReference type="NCBI Taxonomy" id="61"/>
    <lineage>
        <taxon>Bacteria</taxon>
        <taxon>Pseudomonadati</taxon>
        <taxon>Pseudomonadota</taxon>
        <taxon>Betaproteobacteria</taxon>
        <taxon>Neisseriales</taxon>
        <taxon>Neisseriaceae</taxon>
        <taxon>Vitreoscilla</taxon>
    </lineage>
</organism>
<feature type="binding site" evidence="8">
    <location>
        <position position="14"/>
    </location>
    <ligand>
        <name>substrate</name>
    </ligand>
</feature>
<reference evidence="10" key="2">
    <citation type="journal article" date="2022" name="Res Sq">
        <title>Evolution of multicellular longitudinally dividing oral cavity symbionts (Neisseriaceae).</title>
        <authorList>
            <person name="Nyongesa S."/>
            <person name="Weber P."/>
            <person name="Bernet E."/>
            <person name="Pullido F."/>
            <person name="Nieckarz M."/>
            <person name="Delaby M."/>
            <person name="Nieves C."/>
            <person name="Viehboeck T."/>
            <person name="Krause N."/>
            <person name="Rivera-Millot A."/>
            <person name="Nakamura A."/>
            <person name="Vischer N."/>
            <person name="VanNieuwenhze M."/>
            <person name="Brun Y."/>
            <person name="Cava F."/>
            <person name="Bulgheresi S."/>
            <person name="Veyrier F."/>
        </authorList>
    </citation>
    <scope>NUCLEOTIDE SEQUENCE</scope>
    <source>
        <strain evidence="10">SAG 1488-6</strain>
    </source>
</reference>
<proteinExistence type="inferred from homology"/>
<evidence type="ECO:0000256" key="3">
    <source>
        <dbReference type="ARBA" id="ARBA00013080"/>
    </source>
</evidence>
<feature type="active site" evidence="9">
    <location>
        <position position="76"/>
    </location>
</feature>
<feature type="site" description="Could be important to modulate the pK values of the two catalytic cysteine residues" evidence="8">
    <location>
        <position position="215"/>
    </location>
</feature>
<keyword evidence="4 8" id="KW-0028">Amino-acid biosynthesis</keyword>
<evidence type="ECO:0000256" key="6">
    <source>
        <dbReference type="ARBA" id="ARBA00023235"/>
    </source>
</evidence>
<comment type="pathway">
    <text evidence="1 8">Amino-acid biosynthesis; L-lysine biosynthesis via DAP pathway; DL-2,6-diaminopimelate from LL-2,6-diaminopimelate: step 1/1.</text>
</comment>
<dbReference type="InterPro" id="IPR001653">
    <property type="entry name" value="DAP_epimerase_DapF"/>
</dbReference>
<comment type="function">
    <text evidence="8">Catalyzes the stereoinversion of LL-2,6-diaminopimelate (L,L-DAP) to meso-diaminopimelate (meso-DAP), a precursor of L-lysine and an essential component of the bacterial peptidoglycan.</text>
</comment>
<feature type="binding site" evidence="8">
    <location>
        <position position="67"/>
    </location>
    <ligand>
        <name>substrate</name>
    </ligand>
</feature>
<dbReference type="HAMAP" id="MF_00197">
    <property type="entry name" value="DAP_epimerase"/>
    <property type="match status" value="1"/>
</dbReference>
<feature type="binding site" evidence="8">
    <location>
        <begin position="77"/>
        <end position="78"/>
    </location>
    <ligand>
        <name>substrate</name>
    </ligand>
</feature>
<dbReference type="Gene3D" id="3.10.310.10">
    <property type="entry name" value="Diaminopimelate Epimerase, Chain A, domain 1"/>
    <property type="match status" value="2"/>
</dbReference>
<dbReference type="EC" id="5.1.1.7" evidence="3 8"/>
<dbReference type="GO" id="GO:0008837">
    <property type="term" value="F:diaminopimelate epimerase activity"/>
    <property type="evidence" value="ECO:0007669"/>
    <property type="project" value="UniProtKB-EC"/>
</dbReference>
<feature type="active site" description="Proton acceptor" evidence="8">
    <location>
        <position position="224"/>
    </location>
</feature>
<evidence type="ECO:0000256" key="7">
    <source>
        <dbReference type="ARBA" id="ARBA00051712"/>
    </source>
</evidence>
<evidence type="ECO:0000313" key="11">
    <source>
        <dbReference type="Proteomes" id="UP000832034"/>
    </source>
</evidence>
<gene>
    <name evidence="8 10" type="primary">dapF</name>
    <name evidence="10" type="ORF">LVJ81_08940</name>
</gene>
<evidence type="ECO:0000256" key="8">
    <source>
        <dbReference type="HAMAP-Rule" id="MF_00197"/>
    </source>
</evidence>
<evidence type="ECO:0000256" key="1">
    <source>
        <dbReference type="ARBA" id="ARBA00005196"/>
    </source>
</evidence>
<evidence type="ECO:0000256" key="9">
    <source>
        <dbReference type="PROSITE-ProRule" id="PRU10125"/>
    </source>
</evidence>
<keyword evidence="8" id="KW-0963">Cytoplasm</keyword>